<keyword evidence="3" id="KW-0238">DNA-binding</keyword>
<dbReference type="InterPro" id="IPR000055">
    <property type="entry name" value="Restrct_endonuc_typeI_TRD"/>
</dbReference>
<evidence type="ECO:0000256" key="1">
    <source>
        <dbReference type="ARBA" id="ARBA00010923"/>
    </source>
</evidence>
<name>A0A510L5K4_9FUSO</name>
<dbReference type="EMBL" id="AP019846">
    <property type="protein sequence ID" value="BBM59282.1"/>
    <property type="molecule type" value="Genomic_DNA"/>
</dbReference>
<evidence type="ECO:0000313" key="5">
    <source>
        <dbReference type="EMBL" id="BBM59282.1"/>
    </source>
</evidence>
<dbReference type="GO" id="GO:0009307">
    <property type="term" value="P:DNA restriction-modification system"/>
    <property type="evidence" value="ECO:0007669"/>
    <property type="project" value="UniProtKB-KW"/>
</dbReference>
<dbReference type="Pfam" id="PF01420">
    <property type="entry name" value="Methylase_S"/>
    <property type="match status" value="1"/>
</dbReference>
<gene>
    <name evidence="5" type="ORF">JMUB5056_0866</name>
</gene>
<dbReference type="Gene3D" id="3.90.220.20">
    <property type="entry name" value="DNA methylase specificity domains"/>
    <property type="match status" value="1"/>
</dbReference>
<dbReference type="GO" id="GO:0003677">
    <property type="term" value="F:DNA binding"/>
    <property type="evidence" value="ECO:0007669"/>
    <property type="project" value="UniProtKB-KW"/>
</dbReference>
<dbReference type="PANTHER" id="PTHR43140">
    <property type="entry name" value="TYPE-1 RESTRICTION ENZYME ECOKI SPECIFICITY PROTEIN"/>
    <property type="match status" value="1"/>
</dbReference>
<protein>
    <recommendedName>
        <fullName evidence="4">Type I restriction modification DNA specificity domain-containing protein</fullName>
    </recommendedName>
</protein>
<dbReference type="InterPro" id="IPR051212">
    <property type="entry name" value="Type-I_RE_S_subunit"/>
</dbReference>
<comment type="similarity">
    <text evidence="1">Belongs to the type-I restriction system S methylase family.</text>
</comment>
<evidence type="ECO:0000313" key="6">
    <source>
        <dbReference type="Proteomes" id="UP000321561"/>
    </source>
</evidence>
<proteinExistence type="inferred from homology"/>
<dbReference type="SUPFAM" id="SSF116734">
    <property type="entry name" value="DNA methylase specificity domain"/>
    <property type="match status" value="1"/>
</dbReference>
<evidence type="ECO:0000259" key="4">
    <source>
        <dbReference type="Pfam" id="PF01420"/>
    </source>
</evidence>
<accession>A0A510L5K4</accession>
<organism evidence="5 6">
    <name type="scientific">Leptotrichia hongkongensis</name>
    <dbReference type="NCBI Taxonomy" id="554406"/>
    <lineage>
        <taxon>Bacteria</taxon>
        <taxon>Fusobacteriati</taxon>
        <taxon>Fusobacteriota</taxon>
        <taxon>Fusobacteriia</taxon>
        <taxon>Fusobacteriales</taxon>
        <taxon>Leptotrichiaceae</taxon>
        <taxon>Leptotrichia</taxon>
    </lineage>
</organism>
<dbReference type="PANTHER" id="PTHR43140:SF1">
    <property type="entry name" value="TYPE I RESTRICTION ENZYME ECOKI SPECIFICITY SUBUNIT"/>
    <property type="match status" value="1"/>
</dbReference>
<reference evidence="5 6" key="1">
    <citation type="submission" date="2019-07" db="EMBL/GenBank/DDBJ databases">
        <title>Complete Genome Sequence of Leptotrichia hongkongensis Strain JMUB5056.</title>
        <authorList>
            <person name="Watanabe S."/>
            <person name="Cui L."/>
        </authorList>
    </citation>
    <scope>NUCLEOTIDE SEQUENCE [LARGE SCALE GENOMIC DNA]</scope>
    <source>
        <strain evidence="5 6">JMUB5056</strain>
    </source>
</reference>
<dbReference type="KEGG" id="lhg:JMUB5056_0866"/>
<dbReference type="AlphaFoldDB" id="A0A510L5K4"/>
<dbReference type="Proteomes" id="UP000321561">
    <property type="component" value="Chromosome"/>
</dbReference>
<sequence length="89" mass="10566">MNKYLYYYLLNSNQIILLKKEAGVPAINLNELSKIEVMLPPLPIQEYIVSILDKFDALVNDLSQGLPKEIELRQKQYEYYREKLLNFEK</sequence>
<evidence type="ECO:0000256" key="2">
    <source>
        <dbReference type="ARBA" id="ARBA00022747"/>
    </source>
</evidence>
<feature type="domain" description="Type I restriction modification DNA specificity" evidence="4">
    <location>
        <begin position="2"/>
        <end position="71"/>
    </location>
</feature>
<keyword evidence="2" id="KW-0680">Restriction system</keyword>
<dbReference type="InterPro" id="IPR044946">
    <property type="entry name" value="Restrct_endonuc_typeI_TRD_sf"/>
</dbReference>
<evidence type="ECO:0000256" key="3">
    <source>
        <dbReference type="ARBA" id="ARBA00023125"/>
    </source>
</evidence>